<comment type="similarity">
    <text evidence="2">Belongs to the OmpP1/FadL family.</text>
</comment>
<dbReference type="InterPro" id="IPR005017">
    <property type="entry name" value="OMPP1/FadL/TodX"/>
</dbReference>
<evidence type="ECO:0000256" key="4">
    <source>
        <dbReference type="ARBA" id="ARBA00022692"/>
    </source>
</evidence>
<proteinExistence type="inferred from homology"/>
<keyword evidence="6" id="KW-0472">Membrane</keyword>
<organism evidence="9 10">
    <name type="scientific">Marinobacter psychrophilus</name>
    <dbReference type="NCBI Taxonomy" id="330734"/>
    <lineage>
        <taxon>Bacteria</taxon>
        <taxon>Pseudomonadati</taxon>
        <taxon>Pseudomonadota</taxon>
        <taxon>Gammaproteobacteria</taxon>
        <taxon>Pseudomonadales</taxon>
        <taxon>Marinobacteraceae</taxon>
        <taxon>Marinobacter</taxon>
    </lineage>
</organism>
<dbReference type="Pfam" id="PF03349">
    <property type="entry name" value="Toluene_X"/>
    <property type="match status" value="1"/>
</dbReference>
<evidence type="ECO:0000313" key="10">
    <source>
        <dbReference type="Proteomes" id="UP000036406"/>
    </source>
</evidence>
<evidence type="ECO:0000256" key="6">
    <source>
        <dbReference type="ARBA" id="ARBA00023136"/>
    </source>
</evidence>
<feature type="signal peptide" evidence="8">
    <location>
        <begin position="1"/>
        <end position="23"/>
    </location>
</feature>
<evidence type="ECO:0000313" key="9">
    <source>
        <dbReference type="EMBL" id="AKO52442.1"/>
    </source>
</evidence>
<gene>
    <name evidence="9" type="ORF">ABA45_08415</name>
</gene>
<evidence type="ECO:0000256" key="3">
    <source>
        <dbReference type="ARBA" id="ARBA00022452"/>
    </source>
</evidence>
<dbReference type="AlphaFoldDB" id="A0A0H4IBL3"/>
<keyword evidence="5 8" id="KW-0732">Signal</keyword>
<evidence type="ECO:0000256" key="8">
    <source>
        <dbReference type="SAM" id="SignalP"/>
    </source>
</evidence>
<dbReference type="PATRIC" id="fig|330734.3.peg.1768"/>
<feature type="chain" id="PRO_5005206577" description="Long-chain fatty acid transporter" evidence="8">
    <location>
        <begin position="24"/>
        <end position="483"/>
    </location>
</feature>
<dbReference type="PANTHER" id="PTHR35093">
    <property type="entry name" value="OUTER MEMBRANE PROTEIN NMB0088-RELATED"/>
    <property type="match status" value="1"/>
</dbReference>
<protein>
    <recommendedName>
        <fullName evidence="11">Long-chain fatty acid transporter</fullName>
    </recommendedName>
</protein>
<dbReference type="RefSeq" id="WP_048385308.1">
    <property type="nucleotide sequence ID" value="NZ_CP011494.1"/>
</dbReference>
<keyword evidence="7" id="KW-0998">Cell outer membrane</keyword>
<dbReference type="PANTHER" id="PTHR35093:SF8">
    <property type="entry name" value="OUTER MEMBRANE PROTEIN NMB0088-RELATED"/>
    <property type="match status" value="1"/>
</dbReference>
<evidence type="ECO:0000256" key="2">
    <source>
        <dbReference type="ARBA" id="ARBA00008163"/>
    </source>
</evidence>
<dbReference type="EMBL" id="CP011494">
    <property type="protein sequence ID" value="AKO52442.1"/>
    <property type="molecule type" value="Genomic_DNA"/>
</dbReference>
<dbReference type="Gene3D" id="2.40.160.60">
    <property type="entry name" value="Outer membrane protein transport protein (OMPP1/FadL/TodX)"/>
    <property type="match status" value="1"/>
</dbReference>
<evidence type="ECO:0000256" key="5">
    <source>
        <dbReference type="ARBA" id="ARBA00022729"/>
    </source>
</evidence>
<keyword evidence="10" id="KW-1185">Reference proteome</keyword>
<evidence type="ECO:0000256" key="7">
    <source>
        <dbReference type="ARBA" id="ARBA00023237"/>
    </source>
</evidence>
<keyword evidence="4" id="KW-0812">Transmembrane</keyword>
<dbReference type="STRING" id="330734.ABA45_08415"/>
<dbReference type="GO" id="GO:0009279">
    <property type="term" value="C:cell outer membrane"/>
    <property type="evidence" value="ECO:0007669"/>
    <property type="project" value="UniProtKB-SubCell"/>
</dbReference>
<name>A0A0H4IBL3_9GAMM</name>
<dbReference type="GO" id="GO:0015483">
    <property type="term" value="F:long-chain fatty acid transporting porin activity"/>
    <property type="evidence" value="ECO:0007669"/>
    <property type="project" value="TreeGrafter"/>
</dbReference>
<accession>A0A0H4IBL3</accession>
<reference evidence="9 10" key="1">
    <citation type="submission" date="2015-05" db="EMBL/GenBank/DDBJ databases">
        <title>Complete genome of Marinobacter psychrophilus strain 20041T isolated from sea-ice of the Canadian Basin.</title>
        <authorList>
            <person name="Song L."/>
            <person name="Ren L."/>
            <person name="Yu Y."/>
            <person name="Wang X."/>
        </authorList>
    </citation>
    <scope>NUCLEOTIDE SEQUENCE [LARGE SCALE GENOMIC DNA]</scope>
    <source>
        <strain evidence="9 10">20041</strain>
    </source>
</reference>
<evidence type="ECO:0000256" key="1">
    <source>
        <dbReference type="ARBA" id="ARBA00004571"/>
    </source>
</evidence>
<comment type="subcellular location">
    <subcellularLocation>
        <location evidence="1">Cell outer membrane</location>
        <topology evidence="1">Multi-pass membrane protein</topology>
    </subcellularLocation>
</comment>
<sequence length="483" mass="52320">MKLNYKKIAFSTIVFLAAGPVTAGWTQSLGMSEQCIAVGGACVAKEGDFAAFYHNPAAASAFENTIIGGNLRLLDTTGVDLQDSGGRHSIDRTNTEGQVAIAPTLAFYTPVSKDLTLGLGLGAPFAITADWENNEGIHRFNMSDQSLFVIELSPTLAYKVNEKFSVGISSNIIALKQLRTESLLPQSFGAALPPALGGAGTIIPTTFNSPVIGSITTNTDNSVGLGIPPDSFESSFNEFSFTLGMQYQATPRLRLGAVYRSKTDMSFSGDLTLDLDPAGLGKQTVRYDLELDMPGHIQVGAEYQLIPNKLAWSVDTQWTNWASADGIGSTTKFKFDAPLIGFINDLQVDYKANNAWTLRTGLEYKITNHTTLMAGYAFDESIFDDQYVDILVYDSDRNIFSFGVSYDQRANENKSGWILSTAIQVTNYKDREIAVGKSQNLGGFSLPNLIDADTLSFTSNRDSFKYGGTILAFGLSAQYNFGN</sequence>
<keyword evidence="3" id="KW-1134">Transmembrane beta strand</keyword>
<dbReference type="Proteomes" id="UP000036406">
    <property type="component" value="Chromosome"/>
</dbReference>
<evidence type="ECO:0008006" key="11">
    <source>
        <dbReference type="Google" id="ProtNLM"/>
    </source>
</evidence>
<dbReference type="KEGG" id="mpq:ABA45_08415"/>
<dbReference type="SUPFAM" id="SSF56935">
    <property type="entry name" value="Porins"/>
    <property type="match status" value="1"/>
</dbReference>